<dbReference type="VEuPathDB" id="FungiDB:CLCR_04298"/>
<accession>A0A1C1CHY4</accession>
<reference evidence="2" key="1">
    <citation type="submission" date="2015-07" db="EMBL/GenBank/DDBJ databases">
        <authorList>
            <person name="Teixeira M.M."/>
            <person name="Souza R.C."/>
            <person name="Almeida L.G."/>
            <person name="Vicente V.A."/>
            <person name="de Hoog S."/>
            <person name="Bocca A.L."/>
            <person name="de Almeida S.R."/>
            <person name="Vasconcelos A.T."/>
            <person name="Felipe M.S."/>
        </authorList>
    </citation>
    <scope>NUCLEOTIDE SEQUENCE [LARGE SCALE GENOMIC DNA]</scope>
    <source>
        <strain evidence="2">KSF</strain>
    </source>
</reference>
<dbReference type="AlphaFoldDB" id="A0A1C1CHY4"/>
<comment type="caution">
    <text evidence="1">The sequence shown here is derived from an EMBL/GenBank/DDBJ whole genome shotgun (WGS) entry which is preliminary data.</text>
</comment>
<dbReference type="OrthoDB" id="5059218at2759"/>
<sequence>MDNDASPKMPPVKEDIKVAVMGLGPGGLALAKNMAKVHPVCAFDYCWEGPHDPVKNIWWSDNPYDLSFATHFIIADSCSRRYTGREFEAWVTDILWARSIIRAALVGRESPATIILASVVPEVGLTKKLLGEFHAAGHRLGVAPQPDLDLGDDEILRYIPKLVGGIDRESTRSIGSLYESVLGRREVGPPGKLEFAEAATAHGFLMDIELFARIWKLMGDYIDRAEEEHGDEWSDEEDSDKKGS</sequence>
<evidence type="ECO:0000313" key="1">
    <source>
        <dbReference type="EMBL" id="OCT48135.1"/>
    </source>
</evidence>
<dbReference type="EMBL" id="LGRB01000012">
    <property type="protein sequence ID" value="OCT48135.1"/>
    <property type="molecule type" value="Genomic_DNA"/>
</dbReference>
<proteinExistence type="predicted"/>
<dbReference type="Proteomes" id="UP000094526">
    <property type="component" value="Unassembled WGS sequence"/>
</dbReference>
<name>A0A1C1CHY4_9EURO</name>
<organism evidence="1 2">
    <name type="scientific">Cladophialophora carrionii</name>
    <dbReference type="NCBI Taxonomy" id="86049"/>
    <lineage>
        <taxon>Eukaryota</taxon>
        <taxon>Fungi</taxon>
        <taxon>Dikarya</taxon>
        <taxon>Ascomycota</taxon>
        <taxon>Pezizomycotina</taxon>
        <taxon>Eurotiomycetes</taxon>
        <taxon>Chaetothyriomycetidae</taxon>
        <taxon>Chaetothyriales</taxon>
        <taxon>Herpotrichiellaceae</taxon>
        <taxon>Cladophialophora</taxon>
    </lineage>
</organism>
<gene>
    <name evidence="1" type="ORF">CLCR_04298</name>
</gene>
<protein>
    <submittedName>
        <fullName evidence="1">Uncharacterized protein</fullName>
    </submittedName>
</protein>
<keyword evidence="2" id="KW-1185">Reference proteome</keyword>
<dbReference type="VEuPathDB" id="FungiDB:G647_08286"/>
<evidence type="ECO:0000313" key="2">
    <source>
        <dbReference type="Proteomes" id="UP000094526"/>
    </source>
</evidence>